<evidence type="ECO:0000256" key="1">
    <source>
        <dbReference type="SAM" id="SignalP"/>
    </source>
</evidence>
<evidence type="ECO:0008006" key="4">
    <source>
        <dbReference type="Google" id="ProtNLM"/>
    </source>
</evidence>
<sequence>MASTTSCLLLVLATVAVLAPGAAVAQLLGNIFSINGTIPCRMDPATLVTSPVFPNATVLLQCGTDVLASTTSNRDGVFNILLNPTAMVLSTLLSSCKLVVTTPLSLCNASLPSSGILQSTLNALPSNLFSLLGGVLVNIVPTNFAYRP</sequence>
<protein>
    <recommendedName>
        <fullName evidence="4">Phylloplanin</fullName>
    </recommendedName>
</protein>
<dbReference type="InterPro" id="IPR040404">
    <property type="entry name" value="Phylloplanin-like"/>
</dbReference>
<name>A0AAQ3Q8F8_9LILI</name>
<proteinExistence type="predicted"/>
<feature type="chain" id="PRO_5042841733" description="Phylloplanin" evidence="1">
    <location>
        <begin position="26"/>
        <end position="148"/>
    </location>
</feature>
<feature type="signal peptide" evidence="1">
    <location>
        <begin position="1"/>
        <end position="25"/>
    </location>
</feature>
<evidence type="ECO:0000313" key="3">
    <source>
        <dbReference type="Proteomes" id="UP001327560"/>
    </source>
</evidence>
<keyword evidence="1" id="KW-0732">Signal</keyword>
<organism evidence="2 3">
    <name type="scientific">Canna indica</name>
    <name type="common">Indian-shot</name>
    <dbReference type="NCBI Taxonomy" id="4628"/>
    <lineage>
        <taxon>Eukaryota</taxon>
        <taxon>Viridiplantae</taxon>
        <taxon>Streptophyta</taxon>
        <taxon>Embryophyta</taxon>
        <taxon>Tracheophyta</taxon>
        <taxon>Spermatophyta</taxon>
        <taxon>Magnoliopsida</taxon>
        <taxon>Liliopsida</taxon>
        <taxon>Zingiberales</taxon>
        <taxon>Cannaceae</taxon>
        <taxon>Canna</taxon>
    </lineage>
</organism>
<evidence type="ECO:0000313" key="2">
    <source>
        <dbReference type="EMBL" id="WOL00316.1"/>
    </source>
</evidence>
<dbReference type="PANTHER" id="PTHR34458:SF5">
    <property type="entry name" value="POLLEN OLE E 1 ALLERGEN AND EXTENSIN FAMILY PROTEIN"/>
    <property type="match status" value="1"/>
</dbReference>
<dbReference type="PANTHER" id="PTHR34458">
    <property type="entry name" value="POLLEN OLE E 1 ALLERGEN AND EXTENSIN FAMILY PROTEIN-RELATED"/>
    <property type="match status" value="1"/>
</dbReference>
<gene>
    <name evidence="2" type="ORF">Cni_G09029</name>
</gene>
<dbReference type="Proteomes" id="UP001327560">
    <property type="component" value="Chromosome 3"/>
</dbReference>
<keyword evidence="3" id="KW-1185">Reference proteome</keyword>
<accession>A0AAQ3Q8F8</accession>
<dbReference type="AlphaFoldDB" id="A0AAQ3Q8F8"/>
<reference evidence="2 3" key="1">
    <citation type="submission" date="2023-10" db="EMBL/GenBank/DDBJ databases">
        <title>Chromosome-scale genome assembly provides insights into flower coloration mechanisms of Canna indica.</title>
        <authorList>
            <person name="Li C."/>
        </authorList>
    </citation>
    <scope>NUCLEOTIDE SEQUENCE [LARGE SCALE GENOMIC DNA]</scope>
    <source>
        <tissue evidence="2">Flower</tissue>
    </source>
</reference>
<dbReference type="EMBL" id="CP136892">
    <property type="protein sequence ID" value="WOL00316.1"/>
    <property type="molecule type" value="Genomic_DNA"/>
</dbReference>